<name>A0AA47M7Y2_MERPO</name>
<dbReference type="InterPro" id="IPR025875">
    <property type="entry name" value="Leu-rich_rpt_4"/>
</dbReference>
<dbReference type="Pfam" id="PF12799">
    <property type="entry name" value="LRR_4"/>
    <property type="match status" value="1"/>
</dbReference>
<dbReference type="FunFam" id="3.80.10.10:FF:000193">
    <property type="entry name" value="Leucine-rich repeat-containing protein 40"/>
    <property type="match status" value="1"/>
</dbReference>
<dbReference type="Gene3D" id="3.80.10.10">
    <property type="entry name" value="Ribonuclease Inhibitor"/>
    <property type="match status" value="4"/>
</dbReference>
<dbReference type="Pfam" id="PF00560">
    <property type="entry name" value="LRR_1"/>
    <property type="match status" value="1"/>
</dbReference>
<gene>
    <name evidence="4" type="primary">lrrc40</name>
    <name evidence="4" type="ORF">N1851_028833</name>
</gene>
<dbReference type="InterPro" id="IPR003591">
    <property type="entry name" value="Leu-rich_rpt_typical-subtyp"/>
</dbReference>
<dbReference type="SMART" id="SM00364">
    <property type="entry name" value="LRR_BAC"/>
    <property type="match status" value="12"/>
</dbReference>
<dbReference type="EMBL" id="JAOPHQ010005439">
    <property type="protein sequence ID" value="KAK0135328.1"/>
    <property type="molecule type" value="Genomic_DNA"/>
</dbReference>
<proteinExistence type="predicted"/>
<dbReference type="InterPro" id="IPR032675">
    <property type="entry name" value="LRR_dom_sf"/>
</dbReference>
<keyword evidence="5" id="KW-1185">Reference proteome</keyword>
<dbReference type="SMART" id="SM00369">
    <property type="entry name" value="LRR_TYP"/>
    <property type="match status" value="15"/>
</dbReference>
<comment type="caution">
    <text evidence="4">The sequence shown here is derived from an EMBL/GenBank/DDBJ whole genome shotgun (WGS) entry which is preliminary data.</text>
</comment>
<dbReference type="AlphaFoldDB" id="A0AA47M7Y2"/>
<dbReference type="FunFam" id="3.80.10.10:FF:000206">
    <property type="entry name" value="leucine-rich repeat-containing protein 40"/>
    <property type="match status" value="1"/>
</dbReference>
<evidence type="ECO:0000313" key="5">
    <source>
        <dbReference type="Proteomes" id="UP001174136"/>
    </source>
</evidence>
<dbReference type="PRINTS" id="PR00019">
    <property type="entry name" value="LEURICHRPT"/>
</dbReference>
<reference evidence="4" key="1">
    <citation type="journal article" date="2023" name="Front. Mar. Sci.">
        <title>A new Merluccius polli reference genome to investigate the effects of global change in West African waters.</title>
        <authorList>
            <person name="Mateo J.L."/>
            <person name="Blanco-Fernandez C."/>
            <person name="Garcia-Vazquez E."/>
            <person name="Machado-Schiaffino G."/>
        </authorList>
    </citation>
    <scope>NUCLEOTIDE SEQUENCE</scope>
    <source>
        <strain evidence="4">C29</strain>
        <tissue evidence="4">Fin</tissue>
    </source>
</reference>
<dbReference type="FunFam" id="3.80.10.10:FF:000116">
    <property type="entry name" value="Leucine-rich repeat-containing protein 40"/>
    <property type="match status" value="1"/>
</dbReference>
<evidence type="ECO:0000256" key="2">
    <source>
        <dbReference type="ARBA" id="ARBA00022737"/>
    </source>
</evidence>
<dbReference type="PANTHER" id="PTHR48051:SF1">
    <property type="entry name" value="RAS SUPPRESSOR PROTEIN 1"/>
    <property type="match status" value="1"/>
</dbReference>
<accession>A0AA47M7Y2</accession>
<evidence type="ECO:0000256" key="1">
    <source>
        <dbReference type="ARBA" id="ARBA00022614"/>
    </source>
</evidence>
<evidence type="ECO:0000313" key="4">
    <source>
        <dbReference type="EMBL" id="KAK0135328.1"/>
    </source>
</evidence>
<protein>
    <recommendedName>
        <fullName evidence="3">Leucine-rich repeat-containing protein 40</fullName>
    </recommendedName>
</protein>
<dbReference type="Pfam" id="PF13855">
    <property type="entry name" value="LRR_8"/>
    <property type="match status" value="3"/>
</dbReference>
<dbReference type="SUPFAM" id="SSF52058">
    <property type="entry name" value="L domain-like"/>
    <property type="match status" value="2"/>
</dbReference>
<dbReference type="GO" id="GO:0005737">
    <property type="term" value="C:cytoplasm"/>
    <property type="evidence" value="ECO:0007669"/>
    <property type="project" value="TreeGrafter"/>
</dbReference>
<dbReference type="Proteomes" id="UP001174136">
    <property type="component" value="Unassembled WGS sequence"/>
</dbReference>
<keyword evidence="1" id="KW-0433">Leucine-rich repeat</keyword>
<dbReference type="SMART" id="SM00365">
    <property type="entry name" value="LRR_SD22"/>
    <property type="match status" value="7"/>
</dbReference>
<dbReference type="PANTHER" id="PTHR48051">
    <property type="match status" value="1"/>
</dbReference>
<dbReference type="InterPro" id="IPR001611">
    <property type="entry name" value="Leu-rich_rpt"/>
</dbReference>
<dbReference type="InterPro" id="IPR050216">
    <property type="entry name" value="LRR_domain-containing"/>
</dbReference>
<keyword evidence="2" id="KW-0677">Repeat</keyword>
<sequence>MIPKSTSYPSTDQDIFLQRLLRLETTRTDFNLKAALLTRKLSCGRGGGDKHVRYKHTQCRGHTCTRTWTLYLDLYPYLCSSYPDMSRFRRGGKVDSLSGFRTEQTGPSVPNGLVQAARKSGQLNLSGRGLGEVPQNVYRINVDTPEEANQNLSFGAADRWWEQTELTKLLLSSNQLTTLSDDIRLLPALTTLDLHDNQLTSLPGALGELEQLQQLRLSHNQLSTLPLEMCGLRNLHSLTLQKNLLETLPEELGQLDNLTELVLSNNHLKSLPSGLGRLACLQKLDLSHNLLESLPDSLAKLANLKLLDCSNNQLTGFPVSLSEMTNLEQLYLRHNKLRLLPQLPAPNLKELYAGNNQIHQLESEQLASLAAISILELRDNKIQSLPDELALLSTLTRLDLTNNDVGTLPASLSLLPNLKVLMLEGNPLRGIRRDLLSRGTTELLKYLKGRIKEEPDKANESPTAMTLPSQASVNIHNIQTLKILDYSEKRSDNVPDEVFDAAAGQTVTTINFSKNQLTTLPPRLAEFQGSLTELNLGFNKLPCLAPAVSSLVQLTHLDLRNNQLSDLPSDLGTLKKLRSVILNFNKFKCFPDVLYEIVSLETVLLGNNQVGGVDAGRLKALVALSTLDLSNNDLLNIAPELGLCTSLRCLSLDGNPFRTPRAAIVAKGTDAVMEYLRSRIPT</sequence>
<dbReference type="PROSITE" id="PS51450">
    <property type="entry name" value="LRR"/>
    <property type="match status" value="7"/>
</dbReference>
<evidence type="ECO:0000256" key="3">
    <source>
        <dbReference type="ARBA" id="ARBA00071450"/>
    </source>
</evidence>
<organism evidence="4 5">
    <name type="scientific">Merluccius polli</name>
    <name type="common">Benguela hake</name>
    <name type="synonym">Merluccius cadenati</name>
    <dbReference type="NCBI Taxonomy" id="89951"/>
    <lineage>
        <taxon>Eukaryota</taxon>
        <taxon>Metazoa</taxon>
        <taxon>Chordata</taxon>
        <taxon>Craniata</taxon>
        <taxon>Vertebrata</taxon>
        <taxon>Euteleostomi</taxon>
        <taxon>Actinopterygii</taxon>
        <taxon>Neopterygii</taxon>
        <taxon>Teleostei</taxon>
        <taxon>Neoteleostei</taxon>
        <taxon>Acanthomorphata</taxon>
        <taxon>Zeiogadaria</taxon>
        <taxon>Gadariae</taxon>
        <taxon>Gadiformes</taxon>
        <taxon>Gadoidei</taxon>
        <taxon>Merlucciidae</taxon>
        <taxon>Merluccius</taxon>
    </lineage>
</organism>